<evidence type="ECO:0000313" key="7">
    <source>
        <dbReference type="WBParaSite" id="PTRK_0001129800.1"/>
    </source>
</evidence>
<dbReference type="AlphaFoldDB" id="A0A0N4ZS16"/>
<keyword evidence="6" id="KW-1185">Reference proteome</keyword>
<feature type="transmembrane region" description="Helical" evidence="5">
    <location>
        <begin position="139"/>
        <end position="162"/>
    </location>
</feature>
<dbReference type="InterPro" id="IPR051115">
    <property type="entry name" value="LAPTM_transporter"/>
</dbReference>
<reference evidence="7" key="1">
    <citation type="submission" date="2017-02" db="UniProtKB">
        <authorList>
            <consortium name="WormBaseParasite"/>
        </authorList>
    </citation>
    <scope>IDENTIFICATION</scope>
</reference>
<dbReference type="PANTHER" id="PTHR12479">
    <property type="entry name" value="LYSOSOMAL-ASSOCIATED TRANSMEMBRANE PROTEIN"/>
    <property type="match status" value="1"/>
</dbReference>
<feature type="transmembrane region" description="Helical" evidence="5">
    <location>
        <begin position="85"/>
        <end position="108"/>
    </location>
</feature>
<organism evidence="6 7">
    <name type="scientific">Parastrongyloides trichosuri</name>
    <name type="common">Possum-specific nematode worm</name>
    <dbReference type="NCBI Taxonomy" id="131310"/>
    <lineage>
        <taxon>Eukaryota</taxon>
        <taxon>Metazoa</taxon>
        <taxon>Ecdysozoa</taxon>
        <taxon>Nematoda</taxon>
        <taxon>Chromadorea</taxon>
        <taxon>Rhabditida</taxon>
        <taxon>Tylenchina</taxon>
        <taxon>Panagrolaimomorpha</taxon>
        <taxon>Strongyloidoidea</taxon>
        <taxon>Strongyloididae</taxon>
        <taxon>Parastrongyloides</taxon>
    </lineage>
</organism>
<dbReference type="Proteomes" id="UP000038045">
    <property type="component" value="Unplaced"/>
</dbReference>
<feature type="transmembrane region" description="Helical" evidence="5">
    <location>
        <begin position="51"/>
        <end position="73"/>
    </location>
</feature>
<evidence type="ECO:0000256" key="4">
    <source>
        <dbReference type="ARBA" id="ARBA00023136"/>
    </source>
</evidence>
<keyword evidence="2 5" id="KW-0812">Transmembrane</keyword>
<dbReference type="GO" id="GO:0012505">
    <property type="term" value="C:endomembrane system"/>
    <property type="evidence" value="ECO:0007669"/>
    <property type="project" value="UniProtKB-SubCell"/>
</dbReference>
<proteinExistence type="predicted"/>
<accession>A0A0N4ZS16</accession>
<evidence type="ECO:0000256" key="2">
    <source>
        <dbReference type="ARBA" id="ARBA00022692"/>
    </source>
</evidence>
<keyword evidence="3 5" id="KW-1133">Transmembrane helix</keyword>
<comment type="subcellular location">
    <subcellularLocation>
        <location evidence="1">Endomembrane system</location>
        <topology evidence="1">Multi-pass membrane protein</topology>
    </subcellularLocation>
</comment>
<evidence type="ECO:0000313" key="6">
    <source>
        <dbReference type="Proteomes" id="UP000038045"/>
    </source>
</evidence>
<feature type="transmembrane region" description="Helical" evidence="5">
    <location>
        <begin position="24"/>
        <end position="45"/>
    </location>
</feature>
<evidence type="ECO:0000256" key="5">
    <source>
        <dbReference type="SAM" id="Phobius"/>
    </source>
</evidence>
<dbReference type="GO" id="GO:0005765">
    <property type="term" value="C:lysosomal membrane"/>
    <property type="evidence" value="ECO:0007669"/>
    <property type="project" value="TreeGrafter"/>
</dbReference>
<sequence>MASTGEFDQNDKKYFYLNIVHIKLAARCIVALQCLLLVVNLIFSMTRTSTIMLYSWVTATYAIGIYGSLAFGVTKEKRHFIIPYLLFQGSAICLTILIFFVFTIGVTLSPNMHTTLAYDFGGVDLKQSVDDLNKDLHTFTAVAIVTIIIAFIYQLFSFHVIYEFHRFLKNRESNFDFPATSEMDMSIA</sequence>
<dbReference type="PANTHER" id="PTHR12479:SF10">
    <property type="entry name" value="LYSOSOMAL-ASSOCIATED TRANSMEMBRANE PROTEIN"/>
    <property type="match status" value="1"/>
</dbReference>
<evidence type="ECO:0000256" key="3">
    <source>
        <dbReference type="ARBA" id="ARBA00022989"/>
    </source>
</evidence>
<name>A0A0N4ZS16_PARTI</name>
<keyword evidence="4 5" id="KW-0472">Membrane</keyword>
<dbReference type="WBParaSite" id="PTRK_0001129800.1">
    <property type="protein sequence ID" value="PTRK_0001129800.1"/>
    <property type="gene ID" value="PTRK_0001129800"/>
</dbReference>
<evidence type="ECO:0000256" key="1">
    <source>
        <dbReference type="ARBA" id="ARBA00004127"/>
    </source>
</evidence>
<protein>
    <submittedName>
        <fullName evidence="7">MARVEL domain-containing protein</fullName>
    </submittedName>
</protein>